<protein>
    <recommendedName>
        <fullName evidence="4">ABC transporter permease</fullName>
    </recommendedName>
</protein>
<feature type="transmembrane region" description="Helical" evidence="1">
    <location>
        <begin position="163"/>
        <end position="182"/>
    </location>
</feature>
<keyword evidence="3" id="KW-1185">Reference proteome</keyword>
<dbReference type="EMBL" id="AP025017">
    <property type="protein sequence ID" value="BDA64359.1"/>
    <property type="molecule type" value="Genomic_DNA"/>
</dbReference>
<feature type="transmembrane region" description="Helical" evidence="1">
    <location>
        <begin position="68"/>
        <end position="87"/>
    </location>
</feature>
<evidence type="ECO:0008006" key="4">
    <source>
        <dbReference type="Google" id="ProtNLM"/>
    </source>
</evidence>
<evidence type="ECO:0000313" key="3">
    <source>
        <dbReference type="Proteomes" id="UP000824496"/>
    </source>
</evidence>
<reference evidence="2 3" key="1">
    <citation type="submission" date="2021-08" db="EMBL/GenBank/DDBJ databases">
        <title>Whole genome sequence of novel Actinomyces species strain MAS-1.</title>
        <authorList>
            <person name="Saito M."/>
            <person name="Kuwahara N."/>
            <person name="Takizawa T."/>
            <person name="Gotouda H."/>
            <person name="Ochiai T."/>
        </authorList>
    </citation>
    <scope>NUCLEOTIDE SEQUENCE [LARGE SCALE GENOMIC DNA]</scope>
    <source>
        <strain evidence="2 3">MAS-1</strain>
    </source>
</reference>
<dbReference type="Pfam" id="PF12730">
    <property type="entry name" value="ABC2_membrane_4"/>
    <property type="match status" value="1"/>
</dbReference>
<keyword evidence="1" id="KW-0472">Membrane</keyword>
<evidence type="ECO:0000313" key="2">
    <source>
        <dbReference type="EMBL" id="BDA64359.1"/>
    </source>
</evidence>
<feature type="transmembrane region" description="Helical" evidence="1">
    <location>
        <begin position="194"/>
        <end position="215"/>
    </location>
</feature>
<feature type="transmembrane region" description="Helical" evidence="1">
    <location>
        <begin position="107"/>
        <end position="125"/>
    </location>
</feature>
<dbReference type="CDD" id="cd21809">
    <property type="entry name" value="ABC-2_lan_permease-like"/>
    <property type="match status" value="1"/>
</dbReference>
<feature type="transmembrane region" description="Helical" evidence="1">
    <location>
        <begin position="272"/>
        <end position="290"/>
    </location>
</feature>
<name>A0ABM7UAK5_9ACTO</name>
<evidence type="ECO:0000256" key="1">
    <source>
        <dbReference type="SAM" id="Phobius"/>
    </source>
</evidence>
<proteinExistence type="predicted"/>
<sequence>MTTVATSPQNPVGPHAVGAATTNRLSITASQPSRPTPPSPTVTTRTSRLHQRFLLPLTIERIKSKRSWILVIVAVALAALNTASGVYKYLGYTEIFRAQGVTWQVVWGQGSLMWGTFFLPLLITIRATGLARMEHEHDNWRRMATYGAAATTYTGKLTLTTLFALYCQTVFLLLVMAASAALGFHLTPTDITTAITWALLGALGAITIVTVQLLIGIYVPSFATAVLIGMGASFLGLATLLAVPPLAPFYPYSQITIGMQARTLSMPTPTQIAWFLIWNTTLITATIFFSRRALKKKQH</sequence>
<feature type="transmembrane region" description="Helical" evidence="1">
    <location>
        <begin position="222"/>
        <end position="243"/>
    </location>
</feature>
<dbReference type="RefSeq" id="WP_223912362.1">
    <property type="nucleotide sequence ID" value="NZ_AP025017.1"/>
</dbReference>
<organism evidence="2 3">
    <name type="scientific">Actinomyces capricornis</name>
    <dbReference type="NCBI Taxonomy" id="2755559"/>
    <lineage>
        <taxon>Bacteria</taxon>
        <taxon>Bacillati</taxon>
        <taxon>Actinomycetota</taxon>
        <taxon>Actinomycetes</taxon>
        <taxon>Actinomycetales</taxon>
        <taxon>Actinomycetaceae</taxon>
        <taxon>Actinomyces</taxon>
    </lineage>
</organism>
<accession>A0ABM7UAK5</accession>
<gene>
    <name evidence="2" type="ORF">MANAM107_11930</name>
</gene>
<keyword evidence="1" id="KW-0812">Transmembrane</keyword>
<dbReference type="Proteomes" id="UP000824496">
    <property type="component" value="Chromosome"/>
</dbReference>
<keyword evidence="1" id="KW-1133">Transmembrane helix</keyword>